<evidence type="ECO:0000313" key="3">
    <source>
        <dbReference type="EMBL" id="MFC4298821.1"/>
    </source>
</evidence>
<dbReference type="PANTHER" id="PTHR13847:SF289">
    <property type="entry name" value="GLYCINE OXIDASE"/>
    <property type="match status" value="1"/>
</dbReference>
<dbReference type="EC" id="1.-.-.-" evidence="3"/>
<keyword evidence="1 3" id="KW-0560">Oxidoreductase</keyword>
<dbReference type="Gene3D" id="3.30.9.10">
    <property type="entry name" value="D-Amino Acid Oxidase, subunit A, domain 2"/>
    <property type="match status" value="1"/>
</dbReference>
<name>A0ABV8RZJ8_9BURK</name>
<dbReference type="InterPro" id="IPR036188">
    <property type="entry name" value="FAD/NAD-bd_sf"/>
</dbReference>
<dbReference type="SUPFAM" id="SSF54373">
    <property type="entry name" value="FAD-linked reductases, C-terminal domain"/>
    <property type="match status" value="1"/>
</dbReference>
<keyword evidence="4" id="KW-1185">Reference proteome</keyword>
<dbReference type="Gene3D" id="3.50.50.60">
    <property type="entry name" value="FAD/NAD(P)-binding domain"/>
    <property type="match status" value="2"/>
</dbReference>
<evidence type="ECO:0000313" key="4">
    <source>
        <dbReference type="Proteomes" id="UP001595756"/>
    </source>
</evidence>
<reference evidence="4" key="1">
    <citation type="journal article" date="2019" name="Int. J. Syst. Evol. Microbiol.">
        <title>The Global Catalogue of Microorganisms (GCM) 10K type strain sequencing project: providing services to taxonomists for standard genome sequencing and annotation.</title>
        <authorList>
            <consortium name="The Broad Institute Genomics Platform"/>
            <consortium name="The Broad Institute Genome Sequencing Center for Infectious Disease"/>
            <person name="Wu L."/>
            <person name="Ma J."/>
        </authorList>
    </citation>
    <scope>NUCLEOTIDE SEQUENCE [LARGE SCALE GENOMIC DNA]</scope>
    <source>
        <strain evidence="4">CGMCC 1.19029</strain>
    </source>
</reference>
<dbReference type="EMBL" id="JBHSDY010000007">
    <property type="protein sequence ID" value="MFC4298821.1"/>
    <property type="molecule type" value="Genomic_DNA"/>
</dbReference>
<accession>A0ABV8RZJ8</accession>
<dbReference type="GO" id="GO:0016491">
    <property type="term" value="F:oxidoreductase activity"/>
    <property type="evidence" value="ECO:0007669"/>
    <property type="project" value="UniProtKB-KW"/>
</dbReference>
<dbReference type="PANTHER" id="PTHR13847">
    <property type="entry name" value="SARCOSINE DEHYDROGENASE-RELATED"/>
    <property type="match status" value="1"/>
</dbReference>
<dbReference type="Proteomes" id="UP001595756">
    <property type="component" value="Unassembled WGS sequence"/>
</dbReference>
<dbReference type="InterPro" id="IPR006076">
    <property type="entry name" value="FAD-dep_OxRdtase"/>
</dbReference>
<comment type="caution">
    <text evidence="3">The sequence shown here is derived from an EMBL/GenBank/DDBJ whole genome shotgun (WGS) entry which is preliminary data.</text>
</comment>
<dbReference type="RefSeq" id="WP_376813376.1">
    <property type="nucleotide sequence ID" value="NZ_JBHSDY010000007.1"/>
</dbReference>
<evidence type="ECO:0000256" key="1">
    <source>
        <dbReference type="ARBA" id="ARBA00023002"/>
    </source>
</evidence>
<protein>
    <submittedName>
        <fullName evidence="3">NAD(P)/FAD-dependent oxidoreductase</fullName>
        <ecNumber evidence="3">1.-.-.-</ecNumber>
    </submittedName>
</protein>
<dbReference type="SUPFAM" id="SSF51905">
    <property type="entry name" value="FAD/NAD(P)-binding domain"/>
    <property type="match status" value="1"/>
</dbReference>
<evidence type="ECO:0000259" key="2">
    <source>
        <dbReference type="Pfam" id="PF01266"/>
    </source>
</evidence>
<dbReference type="Pfam" id="PF01266">
    <property type="entry name" value="DAO"/>
    <property type="match status" value="1"/>
</dbReference>
<proteinExistence type="predicted"/>
<gene>
    <name evidence="3" type="ORF">ACFO0J_12285</name>
</gene>
<feature type="domain" description="FAD dependent oxidoreductase" evidence="2">
    <location>
        <begin position="16"/>
        <end position="410"/>
    </location>
</feature>
<sequence length="428" mass="46445">MAWPELTPAGADDRKRVVVAGAGLVGLSCALWLQRAGHEVFLADRHTPDETQAYRHSASYGNACTIAFGACLPVAMPGILGQVPGMLLDRASPLSIFWRDLPQLAPWLMSFVHASRRDQVDRIVTVLGALLRATEPGLEPLITAAGATGLLRRTGCLYLYRNETEFLQAQTGIALREREGVRMSILNAAEIQAREPHLAPLYHKGLEFLDAYSIDTPRAYALALYTLFLQQGGHFLRGEVQGATRTSEALTVLLGDRTQQADRLVIAAGAWSGRLAARVGDRVRLNTERGYHVLFPHAGTLLSAPTCYPAHGFYMTPLGEGLRVAGTVELGGLDQPARRVRTDVIARKTQTLLPDVGAATDTWLGFRPSMPDSLPVIGPSPTDPRIIHAYGHGHIGLTLSGITGRIVAHLINGQNTPIDLHPLRPNRF</sequence>
<organism evidence="3 4">
    <name type="scientific">Castellaniella hirudinis</name>
    <dbReference type="NCBI Taxonomy" id="1144617"/>
    <lineage>
        <taxon>Bacteria</taxon>
        <taxon>Pseudomonadati</taxon>
        <taxon>Pseudomonadota</taxon>
        <taxon>Betaproteobacteria</taxon>
        <taxon>Burkholderiales</taxon>
        <taxon>Alcaligenaceae</taxon>
        <taxon>Castellaniella</taxon>
    </lineage>
</organism>